<feature type="transmembrane region" description="Helical" evidence="7">
    <location>
        <begin position="138"/>
        <end position="157"/>
    </location>
</feature>
<keyword evidence="10" id="KW-1185">Reference proteome</keyword>
<keyword evidence="4 7" id="KW-1133">Transmembrane helix</keyword>
<keyword evidence="5 7" id="KW-0472">Membrane</keyword>
<dbReference type="GO" id="GO:0008137">
    <property type="term" value="F:NADH dehydrogenase (ubiquinone) activity"/>
    <property type="evidence" value="ECO:0007669"/>
    <property type="project" value="InterPro"/>
</dbReference>
<dbReference type="Proteomes" id="UP000184440">
    <property type="component" value="Unassembled WGS sequence"/>
</dbReference>
<dbReference type="PANTHER" id="PTHR43507:SF1">
    <property type="entry name" value="NADH-UBIQUINONE OXIDOREDUCTASE CHAIN 4"/>
    <property type="match status" value="1"/>
</dbReference>
<evidence type="ECO:0000313" key="9">
    <source>
        <dbReference type="EMBL" id="SHN45525.1"/>
    </source>
</evidence>
<feature type="transmembrane region" description="Helical" evidence="7">
    <location>
        <begin position="309"/>
        <end position="330"/>
    </location>
</feature>
<evidence type="ECO:0000256" key="5">
    <source>
        <dbReference type="ARBA" id="ARBA00023136"/>
    </source>
</evidence>
<dbReference type="GO" id="GO:0012505">
    <property type="term" value="C:endomembrane system"/>
    <property type="evidence" value="ECO:0007669"/>
    <property type="project" value="UniProtKB-SubCell"/>
</dbReference>
<feature type="transmembrane region" description="Helical" evidence="7">
    <location>
        <begin position="336"/>
        <end position="358"/>
    </location>
</feature>
<dbReference type="InterPro" id="IPR003918">
    <property type="entry name" value="NADH_UbQ_OxRdtase"/>
</dbReference>
<dbReference type="RefSeq" id="WP_073262242.1">
    <property type="nucleotide sequence ID" value="NZ_FRCS01000012.1"/>
</dbReference>
<feature type="transmembrane region" description="Helical" evidence="7">
    <location>
        <begin position="280"/>
        <end position="302"/>
    </location>
</feature>
<dbReference type="GO" id="GO:0042773">
    <property type="term" value="P:ATP synthesis coupled electron transport"/>
    <property type="evidence" value="ECO:0007669"/>
    <property type="project" value="InterPro"/>
</dbReference>
<accession>A0A1M7RGU2</accession>
<dbReference type="InterPro" id="IPR010227">
    <property type="entry name" value="NADH_Q_OxRdtase_chainM/4"/>
</dbReference>
<feature type="domain" description="NADH:quinone oxidoreductase/Mrp antiporter transmembrane" evidence="8">
    <location>
        <begin position="133"/>
        <end position="423"/>
    </location>
</feature>
<dbReference type="EMBL" id="FRCS01000012">
    <property type="protein sequence ID" value="SHN45525.1"/>
    <property type="molecule type" value="Genomic_DNA"/>
</dbReference>
<feature type="transmembrane region" description="Helical" evidence="7">
    <location>
        <begin position="415"/>
        <end position="435"/>
    </location>
</feature>
<feature type="transmembrane region" description="Helical" evidence="7">
    <location>
        <begin position="115"/>
        <end position="132"/>
    </location>
</feature>
<feature type="transmembrane region" description="Helical" evidence="7">
    <location>
        <begin position="467"/>
        <end position="484"/>
    </location>
</feature>
<evidence type="ECO:0000313" key="10">
    <source>
        <dbReference type="Proteomes" id="UP000184440"/>
    </source>
</evidence>
<proteinExistence type="inferred from homology"/>
<sequence length="518" mass="55709">MNGPWLPVLTALPLVGAIVVAFLPKSADRLAKLVALGWSLVVLVLTIIVCANFDPDGDRFQFVTSYTWIPQFGTRLAFGVDGIALVMLALIAVLTPIVLLASWHESGAGRRSVKTYYALMLALQTCMIGVFVATDVFFFYVFFEAMLVPMYFLIGSYGGPQRQYAAVKFFLYSLVGGLFMLASVIALFVVSARELGEGTFAFEDLAGLDMTTATGRWIWLGFFIAFAVKAPLFPFHTWLPDAGGQAPIGAAVLLVGVLDKVGTFGFLRYNLPLFPEASRFFAPLVIVLGIIGILYAALAAIGQHDMKRLVAYTSVAHFGFIAVGVFAFTTQGGSGAVLYMVNHGIATGALFLVVGFLIARRGSALIADYGGAGKLVPWIYGAFFITGMASLALPMTNSFVSEFLVLLGVFSRNPVAGVVATLGIVVAALYVLWMIQRTMHGPVNPTMVSESPESGDRPKWRDLTRREAWVIAPLLVLIIGLGVYPKPLLDVINPAVKHTLTDVGKSDPQPTDVAGGDR</sequence>
<feature type="transmembrane region" description="Helical" evidence="7">
    <location>
        <begin position="248"/>
        <end position="268"/>
    </location>
</feature>
<evidence type="ECO:0000256" key="2">
    <source>
        <dbReference type="ARBA" id="ARBA00009025"/>
    </source>
</evidence>
<dbReference type="PANTHER" id="PTHR43507">
    <property type="entry name" value="NADH-UBIQUINONE OXIDOREDUCTASE CHAIN 4"/>
    <property type="match status" value="1"/>
</dbReference>
<evidence type="ECO:0000256" key="3">
    <source>
        <dbReference type="ARBA" id="ARBA00022692"/>
    </source>
</evidence>
<evidence type="ECO:0000256" key="4">
    <source>
        <dbReference type="ARBA" id="ARBA00022989"/>
    </source>
</evidence>
<dbReference type="GO" id="GO:0003954">
    <property type="term" value="F:NADH dehydrogenase activity"/>
    <property type="evidence" value="ECO:0007669"/>
    <property type="project" value="TreeGrafter"/>
</dbReference>
<name>A0A1M7RGU2_9ACTN</name>
<dbReference type="NCBIfam" id="TIGR01972">
    <property type="entry name" value="NDH_I_M"/>
    <property type="match status" value="1"/>
</dbReference>
<dbReference type="GO" id="GO:0048039">
    <property type="term" value="F:ubiquinone binding"/>
    <property type="evidence" value="ECO:0007669"/>
    <property type="project" value="TreeGrafter"/>
</dbReference>
<feature type="transmembrane region" description="Helical" evidence="7">
    <location>
        <begin position="6"/>
        <end position="23"/>
    </location>
</feature>
<dbReference type="GO" id="GO:0015990">
    <property type="term" value="P:electron transport coupled proton transport"/>
    <property type="evidence" value="ECO:0007669"/>
    <property type="project" value="TreeGrafter"/>
</dbReference>
<comment type="similarity">
    <text evidence="2">Belongs to the complex I subunit 4 family.</text>
</comment>
<evidence type="ECO:0000259" key="8">
    <source>
        <dbReference type="Pfam" id="PF00361"/>
    </source>
</evidence>
<dbReference type="PRINTS" id="PR01437">
    <property type="entry name" value="NUOXDRDTASE4"/>
</dbReference>
<feature type="transmembrane region" description="Helical" evidence="7">
    <location>
        <begin position="82"/>
        <end position="103"/>
    </location>
</feature>
<protein>
    <submittedName>
        <fullName evidence="9">NADH dehydrogenase subunit M</fullName>
    </submittedName>
</protein>
<evidence type="ECO:0000256" key="1">
    <source>
        <dbReference type="ARBA" id="ARBA00004127"/>
    </source>
</evidence>
<dbReference type="Pfam" id="PF00361">
    <property type="entry name" value="Proton_antipo_M"/>
    <property type="match status" value="1"/>
</dbReference>
<feature type="transmembrane region" description="Helical" evidence="7">
    <location>
        <begin position="378"/>
        <end position="395"/>
    </location>
</feature>
<dbReference type="OrthoDB" id="9768329at2"/>
<keyword evidence="3 6" id="KW-0812">Transmembrane</keyword>
<dbReference type="AlphaFoldDB" id="A0A1M7RGU2"/>
<dbReference type="GO" id="GO:0016020">
    <property type="term" value="C:membrane"/>
    <property type="evidence" value="ECO:0007669"/>
    <property type="project" value="UniProtKB-SubCell"/>
</dbReference>
<evidence type="ECO:0000256" key="7">
    <source>
        <dbReference type="SAM" id="Phobius"/>
    </source>
</evidence>
<dbReference type="NCBIfam" id="NF004500">
    <property type="entry name" value="PRK05846.1-4"/>
    <property type="match status" value="1"/>
</dbReference>
<gene>
    <name evidence="9" type="ORF">SAMN05443668_11294</name>
</gene>
<feature type="transmembrane region" description="Helical" evidence="7">
    <location>
        <begin position="169"/>
        <end position="190"/>
    </location>
</feature>
<dbReference type="InterPro" id="IPR001750">
    <property type="entry name" value="ND/Mrp_TM"/>
</dbReference>
<organism evidence="9 10">
    <name type="scientific">Cryptosporangium aurantiacum</name>
    <dbReference type="NCBI Taxonomy" id="134849"/>
    <lineage>
        <taxon>Bacteria</taxon>
        <taxon>Bacillati</taxon>
        <taxon>Actinomycetota</taxon>
        <taxon>Actinomycetes</taxon>
        <taxon>Cryptosporangiales</taxon>
        <taxon>Cryptosporangiaceae</taxon>
        <taxon>Cryptosporangium</taxon>
    </lineage>
</organism>
<evidence type="ECO:0000256" key="6">
    <source>
        <dbReference type="RuleBase" id="RU000320"/>
    </source>
</evidence>
<comment type="subcellular location">
    <subcellularLocation>
        <location evidence="1">Endomembrane system</location>
        <topology evidence="1">Multi-pass membrane protein</topology>
    </subcellularLocation>
    <subcellularLocation>
        <location evidence="6">Membrane</location>
        <topology evidence="6">Multi-pass membrane protein</topology>
    </subcellularLocation>
</comment>
<reference evidence="9 10" key="1">
    <citation type="submission" date="2016-11" db="EMBL/GenBank/DDBJ databases">
        <authorList>
            <person name="Jaros S."/>
            <person name="Januszkiewicz K."/>
            <person name="Wedrychowicz H."/>
        </authorList>
    </citation>
    <scope>NUCLEOTIDE SEQUENCE [LARGE SCALE GENOMIC DNA]</scope>
    <source>
        <strain evidence="9 10">DSM 46144</strain>
    </source>
</reference>
<feature type="transmembrane region" description="Helical" evidence="7">
    <location>
        <begin position="30"/>
        <end position="49"/>
    </location>
</feature>
<dbReference type="STRING" id="134849.SAMN05443668_11294"/>
<feature type="transmembrane region" description="Helical" evidence="7">
    <location>
        <begin position="217"/>
        <end position="236"/>
    </location>
</feature>